<dbReference type="InterPro" id="IPR023780">
    <property type="entry name" value="Chromo_domain"/>
</dbReference>
<feature type="region of interest" description="Disordered" evidence="2">
    <location>
        <begin position="122"/>
        <end position="160"/>
    </location>
</feature>
<protein>
    <recommendedName>
        <fullName evidence="3">Chromo domain-containing protein</fullName>
    </recommendedName>
</protein>
<dbReference type="InterPro" id="IPR016197">
    <property type="entry name" value="Chromo-like_dom_sf"/>
</dbReference>
<dbReference type="Proteomes" id="UP001175261">
    <property type="component" value="Unassembled WGS sequence"/>
</dbReference>
<keyword evidence="5" id="KW-1185">Reference proteome</keyword>
<dbReference type="SUPFAM" id="SSF54160">
    <property type="entry name" value="Chromo domain-like"/>
    <property type="match status" value="1"/>
</dbReference>
<feature type="compositionally biased region" description="Basic residues" evidence="2">
    <location>
        <begin position="1252"/>
        <end position="1261"/>
    </location>
</feature>
<feature type="region of interest" description="Disordered" evidence="2">
    <location>
        <begin position="1249"/>
        <end position="1268"/>
    </location>
</feature>
<evidence type="ECO:0000313" key="4">
    <source>
        <dbReference type="EMBL" id="KAK0385575.1"/>
    </source>
</evidence>
<feature type="domain" description="Chromo" evidence="3">
    <location>
        <begin position="31"/>
        <end position="76"/>
    </location>
</feature>
<evidence type="ECO:0000259" key="3">
    <source>
        <dbReference type="PROSITE" id="PS50013"/>
    </source>
</evidence>
<dbReference type="EMBL" id="JAPDFR010000006">
    <property type="protein sequence ID" value="KAK0385575.1"/>
    <property type="molecule type" value="Genomic_DNA"/>
</dbReference>
<sequence>MASSEVEPATLRAASPTDSLISEIPISDDEWDVEDLLAERVMKGDALGRPAGERCWLVKWTGFDLAEATWEPREHITDELLKRWEEEKKSYLAGTKKPFKVREWKKACIRYWENKIAKQKAVNRKRQREGKKPEPVDCIISARESLNSVDSEDDSDDDINWDELDQNAELRDLNSEASSESLDGSTASNQESSDEELHGASTNRRSLSGDRSLRTDKNRPKTSAPQPAGTTTTKKRKTDHTKGGESHSGKQAALPPRREDQRQETSQIRSSSESTQATSKGLSEPGTVPAKPQSTYATSTSRRANPTSTRDSVRAPARAIKTTRRVGPDAAVNVFVGGARPRTRPTLDQAVEMSSAEPKMLNLRLQNILQKRSRDNEGARDPRLARNVTLSNTGMAIARQPLDFAVEEPSLFVTPDPESRSATSPPSESDPSMGIGIRDAQASMGKTTAPLRSQVGAGGRSSNSSNSNGVDLIGSNTTRRKSVRFECEASLPMNIDIDDGMTVQPDDAPLEVEVSSQSALKDVSKSCKLGSSITRGVEIIFKRLSTHVLTSYLTEFENAGVLNFSHQCSEDDFVLHRTAIQANVVAEGYTKAEAASNTLRRVNERLLSSRRALLCHLNDLCVLLVPNDESNKSRSQGLDLPQTDATEGPAYVIFRPVESFEARILDAFDHSTLGNGSGHSKVNLDIERMLRFTSERLLPASLSAVHCEVLPTFFLLFPLSREDECLLLAKWLRQCNTAYTILTSVVEGHWSFFQTLSSGVVITHRTAAETVRLLPNLGKLLWSPDSITNFSFWTFGIFEQQQLQCESWDHVPECHERPKTLLLKPLLPAGTVFLITPSFLLAQPESAYAFLKWFSQKFVEPRSPTGPACKLAMFADPERWFTELLAQTISTPSSEPADSSSQREEINVRVKTQRLLTKLLSRTDLENEDSLTSALVLAPASIDGNDEQSLVNWFSWWATGHLDMFRRFEVIGTGHSDRFRLTRRVRIPRFQRSSLIDPGAPVDADHVFEQTVQHPIAPPLGLREAARTMQEGLAYLERERLSKMPLAILYRNPVSFFTSDMAFQLRNAGSHLATFDEWFSFFRPLQNISGRRNTYVGLFYTIDGEWCSEAHPADKPSLSRPWFAIFRPQNPNRKPWSSTELFIWDAFLGRRFSDQDEIYESDLIPPQRELISTVAAKNEDKNPQAPLRQVWIGGFESSDPSSNLLQHTLKRLDDLFINFKSDLHARSDLIPRCGWKAVQSGARPAGSLLHSAKQKTQHPRRFTVGESDTEDDRIDRKIIFHPPKGDPRLYSRQVENRLLKEAQRAKDGGEEGEIEFLFATTQQWYGQLIPCKRHSEHVRVAQWATIFNELGLPVRHH</sequence>
<comment type="caution">
    <text evidence="4">The sequence shown here is derived from an EMBL/GenBank/DDBJ whole genome shotgun (WGS) entry which is preliminary data.</text>
</comment>
<evidence type="ECO:0000313" key="5">
    <source>
        <dbReference type="Proteomes" id="UP001175261"/>
    </source>
</evidence>
<dbReference type="Gene3D" id="2.40.50.40">
    <property type="match status" value="1"/>
</dbReference>
<feature type="compositionally biased region" description="Acidic residues" evidence="2">
    <location>
        <begin position="150"/>
        <end position="160"/>
    </location>
</feature>
<feature type="compositionally biased region" description="Polar residues" evidence="2">
    <location>
        <begin position="420"/>
        <end position="430"/>
    </location>
</feature>
<reference evidence="4" key="1">
    <citation type="submission" date="2022-10" db="EMBL/GenBank/DDBJ databases">
        <title>Determination and structural analysis of whole genome sequence of Sarocladium strictum F4-1.</title>
        <authorList>
            <person name="Hu L."/>
            <person name="Jiang Y."/>
        </authorList>
    </citation>
    <scope>NUCLEOTIDE SEQUENCE</scope>
    <source>
        <strain evidence="4">F4-1</strain>
    </source>
</reference>
<gene>
    <name evidence="4" type="ORF">NLU13_6753</name>
</gene>
<feature type="compositionally biased region" description="Polar residues" evidence="2">
    <location>
        <begin position="175"/>
        <end position="191"/>
    </location>
</feature>
<dbReference type="PROSITE" id="PS50013">
    <property type="entry name" value="CHROMO_2"/>
    <property type="match status" value="1"/>
</dbReference>
<dbReference type="SMART" id="SM00298">
    <property type="entry name" value="CHROMO"/>
    <property type="match status" value="1"/>
</dbReference>
<feature type="region of interest" description="Disordered" evidence="2">
    <location>
        <begin position="412"/>
        <end position="475"/>
    </location>
</feature>
<comment type="subunit">
    <text evidence="1">Component of the NuA4 histone acetyltransferase complex.</text>
</comment>
<evidence type="ECO:0000256" key="2">
    <source>
        <dbReference type="SAM" id="MobiDB-lite"/>
    </source>
</evidence>
<proteinExistence type="predicted"/>
<dbReference type="CDD" id="cd18966">
    <property type="entry name" value="chromodomain"/>
    <property type="match status" value="1"/>
</dbReference>
<feature type="compositionally biased region" description="Polar residues" evidence="2">
    <location>
        <begin position="264"/>
        <end position="281"/>
    </location>
</feature>
<name>A0AA39GDZ6_SARSR</name>
<dbReference type="Pfam" id="PF00385">
    <property type="entry name" value="Chromo"/>
    <property type="match status" value="1"/>
</dbReference>
<feature type="compositionally biased region" description="Basic and acidic residues" evidence="2">
    <location>
        <begin position="207"/>
        <end position="219"/>
    </location>
</feature>
<feature type="region of interest" description="Disordered" evidence="2">
    <location>
        <begin position="172"/>
        <end position="325"/>
    </location>
</feature>
<dbReference type="InterPro" id="IPR000953">
    <property type="entry name" value="Chromo/chromo_shadow_dom"/>
</dbReference>
<evidence type="ECO:0000256" key="1">
    <source>
        <dbReference type="ARBA" id="ARBA00011353"/>
    </source>
</evidence>
<feature type="compositionally biased region" description="Polar residues" evidence="2">
    <location>
        <begin position="292"/>
        <end position="310"/>
    </location>
</feature>
<accession>A0AA39GDZ6</accession>
<dbReference type="GO" id="GO:0006338">
    <property type="term" value="P:chromatin remodeling"/>
    <property type="evidence" value="ECO:0007669"/>
    <property type="project" value="UniProtKB-ARBA"/>
</dbReference>
<organism evidence="4 5">
    <name type="scientific">Sarocladium strictum</name>
    <name type="common">Black bundle disease fungus</name>
    <name type="synonym">Acremonium strictum</name>
    <dbReference type="NCBI Taxonomy" id="5046"/>
    <lineage>
        <taxon>Eukaryota</taxon>
        <taxon>Fungi</taxon>
        <taxon>Dikarya</taxon>
        <taxon>Ascomycota</taxon>
        <taxon>Pezizomycotina</taxon>
        <taxon>Sordariomycetes</taxon>
        <taxon>Hypocreomycetidae</taxon>
        <taxon>Hypocreales</taxon>
        <taxon>Sarocladiaceae</taxon>
        <taxon>Sarocladium</taxon>
    </lineage>
</organism>